<proteinExistence type="predicted"/>
<accession>A0ABT2CWK6</accession>
<reference evidence="5 6" key="1">
    <citation type="submission" date="2022-08" db="EMBL/GenBank/DDBJ databases">
        <title>Reclassification of Massilia species as members of the genera Telluria, Duganella, Pseudoduganella, Mokoshia gen. nov. and Zemynaea gen. nov. using orthogonal and non-orthogonal genome-based approaches.</title>
        <authorList>
            <person name="Bowman J.P."/>
        </authorList>
    </citation>
    <scope>NUCLEOTIDE SEQUENCE [LARGE SCALE GENOMIC DNA]</scope>
    <source>
        <strain evidence="5 6">JCM 31606</strain>
    </source>
</reference>
<gene>
    <name evidence="5" type="ORF">NX778_07890</name>
</gene>
<dbReference type="Proteomes" id="UP001204621">
    <property type="component" value="Unassembled WGS sequence"/>
</dbReference>
<dbReference type="InterPro" id="IPR051407">
    <property type="entry name" value="Bact_OM_lipoprot/Surf_antigen"/>
</dbReference>
<evidence type="ECO:0000313" key="5">
    <source>
        <dbReference type="EMBL" id="MCS0657981.1"/>
    </source>
</evidence>
<dbReference type="Pfam" id="PF05433">
    <property type="entry name" value="Rick_17kDa_Anti"/>
    <property type="match status" value="1"/>
</dbReference>
<dbReference type="RefSeq" id="WP_258811173.1">
    <property type="nucleotide sequence ID" value="NZ_JANUGU010000002.1"/>
</dbReference>
<keyword evidence="2" id="KW-0472">Membrane</keyword>
<name>A0ABT2CWK6_9BURK</name>
<evidence type="ECO:0000313" key="6">
    <source>
        <dbReference type="Proteomes" id="UP001204621"/>
    </source>
</evidence>
<sequence length="364" mass="38297">MNARKTFCAALVALVPLGSMTLAAAPAMAQSERYYGPVIRGFNVNEVHRLTPGTDLNFDVYGTPGGRAEIRIDGATRNLRLTEIQPGLYEGTYTIGEHDRIRPGSSVTANLRVGDRVASNILTESLVGDAMRDRDGPRRGDLANAPRIERFSVRNNDDIRPGSGLTFTVRGTPGAKVSIAIAGTQGVFFLPEVRPGEYSGVYTVRRSDNLDPNSQVTATIRSQGRYTTALLGEPLLAGGGRFAPPPSPRGDRYCPDCATVEAVNVVELDSNGNALGTVGGAVVGGLLGSAVGSGSGRTAAELAGAVGGAVVGNNIARNSGRNRVRYDVVVRYANGATQTVSYGDDPGIRVGDRVRVDNGRVIRQ</sequence>
<evidence type="ECO:0000256" key="1">
    <source>
        <dbReference type="ARBA" id="ARBA00004370"/>
    </source>
</evidence>
<comment type="subcellular location">
    <subcellularLocation>
        <location evidence="1">Membrane</location>
    </subcellularLocation>
</comment>
<feature type="signal peptide" evidence="3">
    <location>
        <begin position="1"/>
        <end position="24"/>
    </location>
</feature>
<dbReference type="InterPro" id="IPR008816">
    <property type="entry name" value="Gly_zipper_2TM_dom"/>
</dbReference>
<feature type="chain" id="PRO_5046035075" evidence="3">
    <location>
        <begin position="25"/>
        <end position="364"/>
    </location>
</feature>
<organism evidence="5 6">
    <name type="scientific">Massilia terrae</name>
    <dbReference type="NCBI Taxonomy" id="1811224"/>
    <lineage>
        <taxon>Bacteria</taxon>
        <taxon>Pseudomonadati</taxon>
        <taxon>Pseudomonadota</taxon>
        <taxon>Betaproteobacteria</taxon>
        <taxon>Burkholderiales</taxon>
        <taxon>Oxalobacteraceae</taxon>
        <taxon>Telluria group</taxon>
        <taxon>Massilia</taxon>
    </lineage>
</organism>
<feature type="domain" description="Glycine zipper 2TM" evidence="4">
    <location>
        <begin position="275"/>
        <end position="315"/>
    </location>
</feature>
<dbReference type="PANTHER" id="PTHR35603:SF2">
    <property type="entry name" value="OUTER MEMBRANE LIPOPROTEIN"/>
    <property type="match status" value="1"/>
</dbReference>
<evidence type="ECO:0000259" key="4">
    <source>
        <dbReference type="Pfam" id="PF05433"/>
    </source>
</evidence>
<protein>
    <submittedName>
        <fullName evidence="5">Glycine zipper 2TM domain-containing protein</fullName>
    </submittedName>
</protein>
<keyword evidence="6" id="KW-1185">Reference proteome</keyword>
<keyword evidence="3" id="KW-0732">Signal</keyword>
<dbReference type="PANTHER" id="PTHR35603">
    <property type="match status" value="1"/>
</dbReference>
<evidence type="ECO:0000256" key="3">
    <source>
        <dbReference type="SAM" id="SignalP"/>
    </source>
</evidence>
<evidence type="ECO:0000256" key="2">
    <source>
        <dbReference type="ARBA" id="ARBA00023136"/>
    </source>
</evidence>
<dbReference type="EMBL" id="JANUGU010000002">
    <property type="protein sequence ID" value="MCS0657981.1"/>
    <property type="molecule type" value="Genomic_DNA"/>
</dbReference>
<comment type="caution">
    <text evidence="5">The sequence shown here is derived from an EMBL/GenBank/DDBJ whole genome shotgun (WGS) entry which is preliminary data.</text>
</comment>